<dbReference type="SUPFAM" id="SSF51735">
    <property type="entry name" value="NAD(P)-binding Rossmann-fold domains"/>
    <property type="match status" value="1"/>
</dbReference>
<dbReference type="Pfam" id="PF01408">
    <property type="entry name" value="GFO_IDH_MocA"/>
    <property type="match status" value="1"/>
</dbReference>
<dbReference type="Gene3D" id="3.40.50.720">
    <property type="entry name" value="NAD(P)-binding Rossmann-like Domain"/>
    <property type="match status" value="1"/>
</dbReference>
<dbReference type="InterPro" id="IPR000683">
    <property type="entry name" value="Gfo/Idh/MocA-like_OxRdtase_N"/>
</dbReference>
<evidence type="ECO:0000259" key="1">
    <source>
        <dbReference type="Pfam" id="PF01408"/>
    </source>
</evidence>
<gene>
    <name evidence="2" type="ORF">J2736_001678</name>
</gene>
<dbReference type="Gene3D" id="3.30.360.10">
    <property type="entry name" value="Dihydrodipicolinate Reductase, domain 2"/>
    <property type="match status" value="1"/>
</dbReference>
<dbReference type="RefSeq" id="WP_310225340.1">
    <property type="nucleotide sequence ID" value="NZ_JAVDSB010000002.1"/>
</dbReference>
<keyword evidence="3" id="KW-1185">Reference proteome</keyword>
<feature type="domain" description="Gfo/Idh/MocA-like oxidoreductase N-terminal" evidence="1">
    <location>
        <begin position="56"/>
        <end position="132"/>
    </location>
</feature>
<dbReference type="InterPro" id="IPR036291">
    <property type="entry name" value="NAD(P)-bd_dom_sf"/>
</dbReference>
<dbReference type="EMBL" id="JAVDSB010000002">
    <property type="protein sequence ID" value="MDR6550491.1"/>
    <property type="molecule type" value="Genomic_DNA"/>
</dbReference>
<evidence type="ECO:0000313" key="2">
    <source>
        <dbReference type="EMBL" id="MDR6550491.1"/>
    </source>
</evidence>
<organism evidence="2 3">
    <name type="scientific">Paenibacillus qinlingensis</name>
    <dbReference type="NCBI Taxonomy" id="1837343"/>
    <lineage>
        <taxon>Bacteria</taxon>
        <taxon>Bacillati</taxon>
        <taxon>Bacillota</taxon>
        <taxon>Bacilli</taxon>
        <taxon>Bacillales</taxon>
        <taxon>Paenibacillaceae</taxon>
        <taxon>Paenibacillus</taxon>
    </lineage>
</organism>
<reference evidence="2 3" key="1">
    <citation type="submission" date="2023-07" db="EMBL/GenBank/DDBJ databases">
        <title>Sorghum-associated microbial communities from plants grown in Nebraska, USA.</title>
        <authorList>
            <person name="Schachtman D."/>
        </authorList>
    </citation>
    <scope>NUCLEOTIDE SEQUENCE [LARGE SCALE GENOMIC DNA]</scope>
    <source>
        <strain evidence="2 3">CC258</strain>
    </source>
</reference>
<comment type="caution">
    <text evidence="2">The sequence shown here is derived from an EMBL/GenBank/DDBJ whole genome shotgun (WGS) entry which is preliminary data.</text>
</comment>
<name>A0ABU1NTV3_9BACL</name>
<proteinExistence type="predicted"/>
<dbReference type="Proteomes" id="UP001267290">
    <property type="component" value="Unassembled WGS sequence"/>
</dbReference>
<accession>A0ABU1NTV3</accession>
<evidence type="ECO:0000313" key="3">
    <source>
        <dbReference type="Proteomes" id="UP001267290"/>
    </source>
</evidence>
<protein>
    <submittedName>
        <fullName evidence="2">Dehydrogenase</fullName>
    </submittedName>
</protein>
<sequence length="313" mass="35344">MQPLRIAVLGMVEGNGHPYSWSAMFNNYDKQTMAECPYPAIPNYLAKEPAEKLQIQGASVTHIWTDDPRDAAHVAKASLIPHVVSRPEDVIGHVDAVMITTDKGHEHVERCRPFVEAGLPLFVDKPLVDNESDLAQFRRWVRDGAPIMSSSCMRYCKEYMPYRTSIHSLGELRYTSITTCKSWERYGIHALESIYPILGPGFISAQNVGTQDRNIVHFKHRLHGDVMVLAMDDMYGSHGILQLCGTQANVTVTAQDTFYSFKSQLEAFIHFLKTGERPFPFSETEELMRMIIAGIRSRDEGGRVVRLEEITAN</sequence>